<evidence type="ECO:0000313" key="3">
    <source>
        <dbReference type="Proteomes" id="UP000051307"/>
    </source>
</evidence>
<accession>A0A0R1VD90</accession>
<comment type="caution">
    <text evidence="2">The sequence shown here is derived from an EMBL/GenBank/DDBJ whole genome shotgun (WGS) entry which is preliminary data.</text>
</comment>
<evidence type="ECO:0000313" key="2">
    <source>
        <dbReference type="EMBL" id="KRM03504.1"/>
    </source>
</evidence>
<dbReference type="AlphaFoldDB" id="A0A0R1VD90"/>
<dbReference type="PANTHER" id="PTHR42831:SF1">
    <property type="entry name" value="FE-S PROTEIN MATURATION AUXILIARY FACTOR YITW"/>
    <property type="match status" value="1"/>
</dbReference>
<dbReference type="eggNOG" id="COG2151">
    <property type="taxonomic scope" value="Bacteria"/>
</dbReference>
<dbReference type="Proteomes" id="UP000051307">
    <property type="component" value="Unassembled WGS sequence"/>
</dbReference>
<sequence length="107" mass="12119">MRDGETIKNDIINHLAQVIDPELNVDVVNLGLIYGIDLDEDGICLINMTLTTPACPLTGFLIDAITKEVKKVEEVKNVDVEFVWYPVWSPDRMSDAAKKYFGYEKKD</sequence>
<gene>
    <name evidence="2" type="ORF">FC59_GL001152</name>
</gene>
<proteinExistence type="predicted"/>
<dbReference type="OrthoDB" id="9805360at2"/>
<organism evidence="2 3">
    <name type="scientific">Lactobacillus kitasatonis DSM 16761 = JCM 1039</name>
    <dbReference type="NCBI Taxonomy" id="1423767"/>
    <lineage>
        <taxon>Bacteria</taxon>
        <taxon>Bacillati</taxon>
        <taxon>Bacillota</taxon>
        <taxon>Bacilli</taxon>
        <taxon>Lactobacillales</taxon>
        <taxon>Lactobacillaceae</taxon>
        <taxon>Lactobacillus</taxon>
    </lineage>
</organism>
<dbReference type="SUPFAM" id="SSF117916">
    <property type="entry name" value="Fe-S cluster assembly (FSCA) domain-like"/>
    <property type="match status" value="1"/>
</dbReference>
<feature type="domain" description="MIP18 family-like" evidence="1">
    <location>
        <begin position="9"/>
        <end position="80"/>
    </location>
</feature>
<dbReference type="InterPro" id="IPR052339">
    <property type="entry name" value="Fe-S_Maturation_MIP18"/>
</dbReference>
<reference evidence="2 3" key="1">
    <citation type="journal article" date="2015" name="Genome Announc.">
        <title>Expanding the biotechnology potential of lactobacilli through comparative genomics of 213 strains and associated genera.</title>
        <authorList>
            <person name="Sun Z."/>
            <person name="Harris H.M."/>
            <person name="McCann A."/>
            <person name="Guo C."/>
            <person name="Argimon S."/>
            <person name="Zhang W."/>
            <person name="Yang X."/>
            <person name="Jeffery I.B."/>
            <person name="Cooney J.C."/>
            <person name="Kagawa T.F."/>
            <person name="Liu W."/>
            <person name="Song Y."/>
            <person name="Salvetti E."/>
            <person name="Wrobel A."/>
            <person name="Rasinkangas P."/>
            <person name="Parkhill J."/>
            <person name="Rea M.C."/>
            <person name="O'Sullivan O."/>
            <person name="Ritari J."/>
            <person name="Douillard F.P."/>
            <person name="Paul Ross R."/>
            <person name="Yang R."/>
            <person name="Briner A.E."/>
            <person name="Felis G.E."/>
            <person name="de Vos W.M."/>
            <person name="Barrangou R."/>
            <person name="Klaenhammer T.R."/>
            <person name="Caufield P.W."/>
            <person name="Cui Y."/>
            <person name="Zhang H."/>
            <person name="O'Toole P.W."/>
        </authorList>
    </citation>
    <scope>NUCLEOTIDE SEQUENCE [LARGE SCALE GENOMIC DNA]</scope>
    <source>
        <strain evidence="2 3">DSM 16761</strain>
    </source>
</reference>
<dbReference type="InterPro" id="IPR034904">
    <property type="entry name" value="FSCA_dom_sf"/>
</dbReference>
<dbReference type="PANTHER" id="PTHR42831">
    <property type="entry name" value="FE-S PROTEIN MATURATION AUXILIARY FACTOR YITW"/>
    <property type="match status" value="1"/>
</dbReference>
<dbReference type="EMBL" id="AZFU01000029">
    <property type="protein sequence ID" value="KRM03504.1"/>
    <property type="molecule type" value="Genomic_DNA"/>
</dbReference>
<dbReference type="PATRIC" id="fig|1423767.3.peg.1195"/>
<dbReference type="RefSeq" id="WP_013642220.1">
    <property type="nucleotide sequence ID" value="NZ_AZFU01000029.1"/>
</dbReference>
<dbReference type="GeneID" id="66524153"/>
<dbReference type="InterPro" id="IPR002744">
    <property type="entry name" value="MIP18-like"/>
</dbReference>
<evidence type="ECO:0000259" key="1">
    <source>
        <dbReference type="Pfam" id="PF01883"/>
    </source>
</evidence>
<dbReference type="Pfam" id="PF01883">
    <property type="entry name" value="FeS_assembly_P"/>
    <property type="match status" value="1"/>
</dbReference>
<dbReference type="Gene3D" id="3.30.300.130">
    <property type="entry name" value="Fe-S cluster assembly (FSCA)"/>
    <property type="match status" value="1"/>
</dbReference>
<protein>
    <recommendedName>
        <fullName evidence="1">MIP18 family-like domain-containing protein</fullName>
    </recommendedName>
</protein>
<name>A0A0R1VD90_9LACO</name>